<evidence type="ECO:0000313" key="3">
    <source>
        <dbReference type="Proteomes" id="UP000032611"/>
    </source>
</evidence>
<proteinExistence type="predicted"/>
<dbReference type="RefSeq" id="WP_045682993.1">
    <property type="nucleotide sequence ID" value="NZ_CP010803.1"/>
</dbReference>
<dbReference type="GO" id="GO:0003677">
    <property type="term" value="F:DNA binding"/>
    <property type="evidence" value="ECO:0007669"/>
    <property type="project" value="InterPro"/>
</dbReference>
<dbReference type="SUPFAM" id="SSF51306">
    <property type="entry name" value="LexA/Signal peptidase"/>
    <property type="match status" value="1"/>
</dbReference>
<dbReference type="HOGENOM" id="CLU_1164749_0_0_5"/>
<dbReference type="InterPro" id="IPR015927">
    <property type="entry name" value="Peptidase_S24_S26A/B/C"/>
</dbReference>
<dbReference type="Pfam" id="PF00717">
    <property type="entry name" value="Peptidase_S24"/>
    <property type="match status" value="1"/>
</dbReference>
<dbReference type="AlphaFoldDB" id="A0A0D5LS18"/>
<dbReference type="InterPro" id="IPR039418">
    <property type="entry name" value="LexA-like"/>
</dbReference>
<organism evidence="2 3">
    <name type="scientific">Martelella endophytica</name>
    <dbReference type="NCBI Taxonomy" id="1486262"/>
    <lineage>
        <taxon>Bacteria</taxon>
        <taxon>Pseudomonadati</taxon>
        <taxon>Pseudomonadota</taxon>
        <taxon>Alphaproteobacteria</taxon>
        <taxon>Hyphomicrobiales</taxon>
        <taxon>Aurantimonadaceae</taxon>
        <taxon>Martelella</taxon>
    </lineage>
</organism>
<sequence length="238" mass="25995">MKVREIPYNHSMELKDIVSTRLTELGIGHVTAAKRSGLKENFIGDILKGRKQSVQLRNLNRLAEALLLDPVAMSRGELVRTDRSAKAPQTKPSITKVLSDAPTISIRGQVTGLFTEETSQDDTEKVGAIPIIPSALMTISEVYALYVSGRSMEPQFFPGDLIFVNPARPARLGDCVVIVISHGPGSRRVLGVFDGENSETVTLRRHLAEGNAPLTTEIPKARITARHKVMTTNEIFGA</sequence>
<dbReference type="Gene3D" id="2.10.109.10">
    <property type="entry name" value="Umud Fragment, subunit A"/>
    <property type="match status" value="1"/>
</dbReference>
<dbReference type="OrthoDB" id="9792157at2"/>
<evidence type="ECO:0000259" key="1">
    <source>
        <dbReference type="Pfam" id="PF00717"/>
    </source>
</evidence>
<gene>
    <name evidence="2" type="ORF">TM49_16925</name>
</gene>
<feature type="domain" description="Peptidase S24/S26A/S26B/S26C" evidence="1">
    <location>
        <begin position="126"/>
        <end position="180"/>
    </location>
</feature>
<keyword evidence="3" id="KW-1185">Reference proteome</keyword>
<dbReference type="CDD" id="cd06529">
    <property type="entry name" value="S24_LexA-like"/>
    <property type="match status" value="1"/>
</dbReference>
<reference evidence="2 3" key="1">
    <citation type="journal article" date="2015" name="Genome Announc.">
        <title>Complete genome sequence of Martelella endophytica YC6887, which has antifungal activity associated with a halophyte.</title>
        <authorList>
            <person name="Khan A."/>
            <person name="Khan H."/>
            <person name="Chung E.J."/>
            <person name="Hossain M.T."/>
            <person name="Chung Y.R."/>
        </authorList>
    </citation>
    <scope>NUCLEOTIDE SEQUENCE [LARGE SCALE GENOMIC DNA]</scope>
    <source>
        <strain evidence="2">YC6887</strain>
    </source>
</reference>
<name>A0A0D5LS18_MAREN</name>
<dbReference type="Proteomes" id="UP000032611">
    <property type="component" value="Chromosome"/>
</dbReference>
<accession>A0A0D5LS18</accession>
<dbReference type="EMBL" id="CP010803">
    <property type="protein sequence ID" value="AJY46984.1"/>
    <property type="molecule type" value="Genomic_DNA"/>
</dbReference>
<dbReference type="SUPFAM" id="SSF47413">
    <property type="entry name" value="lambda repressor-like DNA-binding domains"/>
    <property type="match status" value="1"/>
</dbReference>
<evidence type="ECO:0000313" key="2">
    <source>
        <dbReference type="EMBL" id="AJY46984.1"/>
    </source>
</evidence>
<dbReference type="InterPro" id="IPR036286">
    <property type="entry name" value="LexA/Signal_pep-like_sf"/>
</dbReference>
<dbReference type="InterPro" id="IPR010982">
    <property type="entry name" value="Lambda_DNA-bd_dom_sf"/>
</dbReference>
<protein>
    <recommendedName>
        <fullName evidence="1">Peptidase S24/S26A/S26B/S26C domain-containing protein</fullName>
    </recommendedName>
</protein>
<dbReference type="PATRIC" id="fig|1486262.3.peg.3501"/>
<dbReference type="KEGG" id="mey:TM49_16925"/>